<reference evidence="2 3" key="1">
    <citation type="journal article" date="2013" name="BMC Genomics">
        <title>The genome and transcriptome of the pine saprophyte Ophiostoma piceae, and a comparison with the bark beetle-associated pine pathogen Grosmannia clavigera.</title>
        <authorList>
            <person name="Haridas S."/>
            <person name="Wang Y."/>
            <person name="Lim L."/>
            <person name="Massoumi Alamouti S."/>
            <person name="Jackman S."/>
            <person name="Docking R."/>
            <person name="Robertson G."/>
            <person name="Birol I."/>
            <person name="Bohlmann J."/>
            <person name="Breuil C."/>
        </authorList>
    </citation>
    <scope>NUCLEOTIDE SEQUENCE [LARGE SCALE GENOMIC DNA]</scope>
    <source>
        <strain evidence="2 3">UAMH 11346</strain>
    </source>
</reference>
<dbReference type="OMA" id="ERPWWFG"/>
<evidence type="ECO:0000256" key="1">
    <source>
        <dbReference type="SAM" id="MobiDB-lite"/>
    </source>
</evidence>
<proteinExistence type="predicted"/>
<name>S3D6H8_OPHP1</name>
<sequence>MASSASAAAAPRSPTTPSSTPNEAILRNALRYTISAREYAALHKYVLSRSKMVRRRAPTVEQVTRIMNGPSSLPPSQTPSRSNSNSDMEKPLKKEKLPELTDPDSPRAILGSDDFNARAIRHATRVFLASTAGLKLYDAIQRRLFGKKSPSKKEPLHKSNTFRLSLSLSSILLLYRLLFRFFTRLRTHLLDPAALPFRLRNPRTAAALTSAYAPAAGASLAGLALGIAPAQFRMSLALMAICRALEFAWNAAEDSGAIWGVDMVPVTVAVRSAAGVAKDVVGAGVESLMASNAVSSTVALVARPRARPWWWGSWLLQPLALGQLLQASVYDRDCFPQALGNFIFNRSLPTETYLHSAPIDVPGAVSLRWPGPYEVLDALGAMSRAHWPAFLPPALFPSKDVSQLLSLPVPSGATSSAVAVASAAAVAAVTPLTSRAHPLIKSMSCATLHPADPSCGRTYLTFWLRAFPSYARFFLLLYTALQLPRASAVYHAPVQAIQRLIGRSLRSATMLAGMLSTAWASVCFFQQWLPRRMLATQRFFLGGFLSGFWAWIERKHGRAVFLYTARASLDSVWRLGAKRRWWRPASQGTDVLVFMASLMLAGAVYEREARAVREPTLRKGISWVRGEGWRDWSVEEDEDEDEEIKEE</sequence>
<evidence type="ECO:0000313" key="3">
    <source>
        <dbReference type="Proteomes" id="UP000016923"/>
    </source>
</evidence>
<dbReference type="HOGENOM" id="CLU_038406_0_0_1"/>
<dbReference type="eggNOG" id="ENOG502RQQG">
    <property type="taxonomic scope" value="Eukaryota"/>
</dbReference>
<dbReference type="PANTHER" id="PTHR12459:SF19">
    <property type="entry name" value="TRANSMEMBRANE PROTEIN 135 N-TERMINAL DOMAIN-CONTAINING PROTEIN"/>
    <property type="match status" value="1"/>
</dbReference>
<gene>
    <name evidence="2" type="ORF">F503_04602</name>
</gene>
<dbReference type="OrthoDB" id="291792at2759"/>
<evidence type="ECO:0000313" key="2">
    <source>
        <dbReference type="EMBL" id="EPE09015.1"/>
    </source>
</evidence>
<dbReference type="VEuPathDB" id="FungiDB:F503_04602"/>
<feature type="region of interest" description="Disordered" evidence="1">
    <location>
        <begin position="1"/>
        <end position="24"/>
    </location>
</feature>
<keyword evidence="3" id="KW-1185">Reference proteome</keyword>
<protein>
    <submittedName>
        <fullName evidence="2">Uncharacterized protein</fullName>
    </submittedName>
</protein>
<accession>S3D6H8</accession>
<dbReference type="PANTHER" id="PTHR12459">
    <property type="entry name" value="TRANSMEMBRANE PROTEIN 135-RELATED"/>
    <property type="match status" value="1"/>
</dbReference>
<dbReference type="InterPro" id="IPR026749">
    <property type="entry name" value="Tmem135"/>
</dbReference>
<dbReference type="EMBL" id="KE148148">
    <property type="protein sequence ID" value="EPE09015.1"/>
    <property type="molecule type" value="Genomic_DNA"/>
</dbReference>
<organism evidence="2 3">
    <name type="scientific">Ophiostoma piceae (strain UAMH 11346)</name>
    <name type="common">Sap stain fungus</name>
    <dbReference type="NCBI Taxonomy" id="1262450"/>
    <lineage>
        <taxon>Eukaryota</taxon>
        <taxon>Fungi</taxon>
        <taxon>Dikarya</taxon>
        <taxon>Ascomycota</taxon>
        <taxon>Pezizomycotina</taxon>
        <taxon>Sordariomycetes</taxon>
        <taxon>Sordariomycetidae</taxon>
        <taxon>Ophiostomatales</taxon>
        <taxon>Ophiostomataceae</taxon>
        <taxon>Ophiostoma</taxon>
    </lineage>
</organism>
<feature type="region of interest" description="Disordered" evidence="1">
    <location>
        <begin position="59"/>
        <end position="106"/>
    </location>
</feature>
<dbReference type="Proteomes" id="UP000016923">
    <property type="component" value="Unassembled WGS sequence"/>
</dbReference>
<feature type="compositionally biased region" description="Basic and acidic residues" evidence="1">
    <location>
        <begin position="87"/>
        <end position="99"/>
    </location>
</feature>
<feature type="compositionally biased region" description="Low complexity" evidence="1">
    <location>
        <begin position="1"/>
        <end position="21"/>
    </location>
</feature>
<dbReference type="AlphaFoldDB" id="S3D6H8"/>